<name>A0ACA9JW54_9GLOM</name>
<keyword evidence="2" id="KW-1185">Reference proteome</keyword>
<sequence length="91" mass="10497">MQILVLYFSLLFLKCTSEANLFSEYRLLVGIVNYSQNLHSLSLYLGILGAYLTTPTFDHSTLSSWFDRSILNAIDWLKKNNPYFSAMHIVN</sequence>
<comment type="caution">
    <text evidence="1">The sequence shown here is derived from an EMBL/GenBank/DDBJ whole genome shotgun (WGS) entry which is preliminary data.</text>
</comment>
<dbReference type="Proteomes" id="UP000789366">
    <property type="component" value="Unassembled WGS sequence"/>
</dbReference>
<accession>A0ACA9JW54</accession>
<evidence type="ECO:0000313" key="1">
    <source>
        <dbReference type="EMBL" id="CAG8439425.1"/>
    </source>
</evidence>
<gene>
    <name evidence="1" type="ORF">SPELUC_LOCUS56</name>
</gene>
<evidence type="ECO:0000313" key="2">
    <source>
        <dbReference type="Proteomes" id="UP000789366"/>
    </source>
</evidence>
<organism evidence="1 2">
    <name type="scientific">Cetraspora pellucida</name>
    <dbReference type="NCBI Taxonomy" id="1433469"/>
    <lineage>
        <taxon>Eukaryota</taxon>
        <taxon>Fungi</taxon>
        <taxon>Fungi incertae sedis</taxon>
        <taxon>Mucoromycota</taxon>
        <taxon>Glomeromycotina</taxon>
        <taxon>Glomeromycetes</taxon>
        <taxon>Diversisporales</taxon>
        <taxon>Gigasporaceae</taxon>
        <taxon>Cetraspora</taxon>
    </lineage>
</organism>
<dbReference type="EMBL" id="CAJVPW010000016">
    <property type="protein sequence ID" value="CAG8439425.1"/>
    <property type="molecule type" value="Genomic_DNA"/>
</dbReference>
<reference evidence="1" key="1">
    <citation type="submission" date="2021-06" db="EMBL/GenBank/DDBJ databases">
        <authorList>
            <person name="Kallberg Y."/>
            <person name="Tangrot J."/>
            <person name="Rosling A."/>
        </authorList>
    </citation>
    <scope>NUCLEOTIDE SEQUENCE</scope>
    <source>
        <strain evidence="1">28 12/20/2015</strain>
    </source>
</reference>
<protein>
    <submittedName>
        <fullName evidence="1">17264_t:CDS:1</fullName>
    </submittedName>
</protein>
<proteinExistence type="predicted"/>